<dbReference type="InterPro" id="IPR006186">
    <property type="entry name" value="Ser/Thr-sp_prot-phosphatase"/>
</dbReference>
<dbReference type="Proteomes" id="UP001497525">
    <property type="component" value="Unassembled WGS sequence"/>
</dbReference>
<proteinExistence type="predicted"/>
<dbReference type="PRINTS" id="PR00114">
    <property type="entry name" value="STPHPHTASE"/>
</dbReference>
<reference evidence="10" key="1">
    <citation type="submission" date="2024-06" db="EMBL/GenBank/DDBJ databases">
        <authorList>
            <person name="Liu X."/>
            <person name="Lenzi L."/>
            <person name="Haldenby T S."/>
            <person name="Uol C."/>
        </authorList>
    </citation>
    <scope>NUCLEOTIDE SEQUENCE</scope>
</reference>
<organism evidence="10 11">
    <name type="scientific">Calicophoron daubneyi</name>
    <name type="common">Rumen fluke</name>
    <name type="synonym">Paramphistomum daubneyi</name>
    <dbReference type="NCBI Taxonomy" id="300641"/>
    <lineage>
        <taxon>Eukaryota</taxon>
        <taxon>Metazoa</taxon>
        <taxon>Spiralia</taxon>
        <taxon>Lophotrochozoa</taxon>
        <taxon>Platyhelminthes</taxon>
        <taxon>Trematoda</taxon>
        <taxon>Digenea</taxon>
        <taxon>Plagiorchiida</taxon>
        <taxon>Pronocephalata</taxon>
        <taxon>Paramphistomoidea</taxon>
        <taxon>Paramphistomidae</taxon>
        <taxon>Calicophoron</taxon>
    </lineage>
</organism>
<evidence type="ECO:0000313" key="11">
    <source>
        <dbReference type="Proteomes" id="UP001497525"/>
    </source>
</evidence>
<evidence type="ECO:0000256" key="5">
    <source>
        <dbReference type="ARBA" id="ARBA00022912"/>
    </source>
</evidence>
<accession>A0AAV2T710</accession>
<dbReference type="SUPFAM" id="SSF56300">
    <property type="entry name" value="Metallo-dependent phosphatases"/>
    <property type="match status" value="1"/>
</dbReference>
<keyword evidence="4" id="KW-0378">Hydrolase</keyword>
<dbReference type="PANTHER" id="PTHR11668">
    <property type="entry name" value="SERINE/THREONINE PROTEIN PHOSPHATASE"/>
    <property type="match status" value="1"/>
</dbReference>
<evidence type="ECO:0000256" key="3">
    <source>
        <dbReference type="ARBA" id="ARBA00022723"/>
    </source>
</evidence>
<evidence type="ECO:0000256" key="4">
    <source>
        <dbReference type="ARBA" id="ARBA00022801"/>
    </source>
</evidence>
<dbReference type="GO" id="GO:0046872">
    <property type="term" value="F:metal ion binding"/>
    <property type="evidence" value="ECO:0007669"/>
    <property type="project" value="UniProtKB-KW"/>
</dbReference>
<protein>
    <recommendedName>
        <fullName evidence="2">protein-serine/threonine phosphatase</fullName>
        <ecNumber evidence="2">3.1.3.16</ecNumber>
    </recommendedName>
</protein>
<comment type="catalytic activity">
    <reaction evidence="8">
        <text>O-phospho-L-threonyl-[protein] + H2O = L-threonyl-[protein] + phosphate</text>
        <dbReference type="Rhea" id="RHEA:47004"/>
        <dbReference type="Rhea" id="RHEA-COMP:11060"/>
        <dbReference type="Rhea" id="RHEA-COMP:11605"/>
        <dbReference type="ChEBI" id="CHEBI:15377"/>
        <dbReference type="ChEBI" id="CHEBI:30013"/>
        <dbReference type="ChEBI" id="CHEBI:43474"/>
        <dbReference type="ChEBI" id="CHEBI:61977"/>
        <dbReference type="EC" id="3.1.3.16"/>
    </reaction>
</comment>
<dbReference type="GO" id="GO:0005737">
    <property type="term" value="C:cytoplasm"/>
    <property type="evidence" value="ECO:0007669"/>
    <property type="project" value="TreeGrafter"/>
</dbReference>
<dbReference type="SMART" id="SM00156">
    <property type="entry name" value="PP2Ac"/>
    <property type="match status" value="1"/>
</dbReference>
<dbReference type="AlphaFoldDB" id="A0AAV2T710"/>
<dbReference type="EMBL" id="CAXLJL010000112">
    <property type="protein sequence ID" value="CAL5132061.1"/>
    <property type="molecule type" value="Genomic_DNA"/>
</dbReference>
<sequence>MEENILRNHFISKAAKRKVYATARSLIERLTDHQIFKGVRPLIKEKEVTDLCNLVMEIVFPESVCLELKLSGPLLIVGDILGHYRHLLHLFDTLGAPPQTSYLFLGNYADVGKFGLETLILLCAYKALYPSSIYLLKGKHETDAISRDYGLLEECNRRFSIRTWHGFTTLFSYLPVVALIEEQILCLNGGLSPILSILISRTDLPSVLRSLITKAEKFRRNSLLSQMLWSGPDSDTKGWDQNPAGLGYLFGPDVVRHFCETAGISQIIRSGELIPEGYEFFKDPKLLTIFSAPDFMSTYRNNGAVVRIHKGHSYDVRTRIMVMKPIIHVGRKPVSRDPFKFEELPFNVGTGTRKSFCLPSLSGSLSRT</sequence>
<name>A0AAV2T710_CALDB</name>
<feature type="domain" description="Serine/threonine specific protein phosphatases" evidence="9">
    <location>
        <begin position="43"/>
        <end position="327"/>
    </location>
</feature>
<dbReference type="GO" id="GO:0005634">
    <property type="term" value="C:nucleus"/>
    <property type="evidence" value="ECO:0007669"/>
    <property type="project" value="TreeGrafter"/>
</dbReference>
<dbReference type="InterPro" id="IPR004843">
    <property type="entry name" value="Calcineurin-like_PHP"/>
</dbReference>
<keyword evidence="3" id="KW-0479">Metal-binding</keyword>
<comment type="caution">
    <text evidence="10">The sequence shown here is derived from an EMBL/GenBank/DDBJ whole genome shotgun (WGS) entry which is preliminary data.</text>
</comment>
<dbReference type="PANTHER" id="PTHR11668:SF300">
    <property type="entry name" value="SERINE_THREONINE-PROTEIN PHOSPHATASE"/>
    <property type="match status" value="1"/>
</dbReference>
<dbReference type="EC" id="3.1.3.16" evidence="2"/>
<comment type="cofactor">
    <cofactor evidence="1">
        <name>Mn(2+)</name>
        <dbReference type="ChEBI" id="CHEBI:29035"/>
    </cofactor>
</comment>
<evidence type="ECO:0000313" key="10">
    <source>
        <dbReference type="EMBL" id="CAL5132061.1"/>
    </source>
</evidence>
<dbReference type="InterPro" id="IPR029052">
    <property type="entry name" value="Metallo-depent_PP-like"/>
</dbReference>
<evidence type="ECO:0000256" key="7">
    <source>
        <dbReference type="ARBA" id="ARBA00047761"/>
    </source>
</evidence>
<dbReference type="Pfam" id="PF00149">
    <property type="entry name" value="Metallophos"/>
    <property type="match status" value="1"/>
</dbReference>
<evidence type="ECO:0000256" key="8">
    <source>
        <dbReference type="ARBA" id="ARBA00048336"/>
    </source>
</evidence>
<dbReference type="GO" id="GO:0004722">
    <property type="term" value="F:protein serine/threonine phosphatase activity"/>
    <property type="evidence" value="ECO:0007669"/>
    <property type="project" value="UniProtKB-EC"/>
</dbReference>
<gene>
    <name evidence="10" type="ORF">CDAUBV1_LOCUS4575</name>
</gene>
<evidence type="ECO:0000256" key="6">
    <source>
        <dbReference type="ARBA" id="ARBA00023211"/>
    </source>
</evidence>
<keyword evidence="6" id="KW-0464">Manganese</keyword>
<comment type="catalytic activity">
    <reaction evidence="7">
        <text>O-phospho-L-seryl-[protein] + H2O = L-seryl-[protein] + phosphate</text>
        <dbReference type="Rhea" id="RHEA:20629"/>
        <dbReference type="Rhea" id="RHEA-COMP:9863"/>
        <dbReference type="Rhea" id="RHEA-COMP:11604"/>
        <dbReference type="ChEBI" id="CHEBI:15377"/>
        <dbReference type="ChEBI" id="CHEBI:29999"/>
        <dbReference type="ChEBI" id="CHEBI:43474"/>
        <dbReference type="ChEBI" id="CHEBI:83421"/>
        <dbReference type="EC" id="3.1.3.16"/>
    </reaction>
</comment>
<keyword evidence="5" id="KW-0904">Protein phosphatase</keyword>
<evidence type="ECO:0000256" key="1">
    <source>
        <dbReference type="ARBA" id="ARBA00001936"/>
    </source>
</evidence>
<dbReference type="Gene3D" id="3.60.21.10">
    <property type="match status" value="1"/>
</dbReference>
<dbReference type="InterPro" id="IPR050341">
    <property type="entry name" value="PP1_catalytic_subunit"/>
</dbReference>
<evidence type="ECO:0000259" key="9">
    <source>
        <dbReference type="SMART" id="SM00156"/>
    </source>
</evidence>
<evidence type="ECO:0000256" key="2">
    <source>
        <dbReference type="ARBA" id="ARBA00013081"/>
    </source>
</evidence>